<dbReference type="Proteomes" id="UP000215914">
    <property type="component" value="Chromosome 3"/>
</dbReference>
<name>A0A251V7T0_HELAN</name>
<proteinExistence type="predicted"/>
<protein>
    <submittedName>
        <fullName evidence="1">Uncharacterized protein</fullName>
    </submittedName>
</protein>
<dbReference type="InParanoid" id="A0A251V7T0"/>
<evidence type="ECO:0000313" key="2">
    <source>
        <dbReference type="Proteomes" id="UP000215914"/>
    </source>
</evidence>
<gene>
    <name evidence="1" type="ORF">HannXRQ_Chr03g0078151</name>
</gene>
<accession>A0A251V7T0</accession>
<dbReference type="EMBL" id="CM007892">
    <property type="protein sequence ID" value="OTG31660.1"/>
    <property type="molecule type" value="Genomic_DNA"/>
</dbReference>
<keyword evidence="2" id="KW-1185">Reference proteome</keyword>
<evidence type="ECO:0000313" key="1">
    <source>
        <dbReference type="EMBL" id="OTG31660.1"/>
    </source>
</evidence>
<reference evidence="2" key="1">
    <citation type="journal article" date="2017" name="Nature">
        <title>The sunflower genome provides insights into oil metabolism, flowering and Asterid evolution.</title>
        <authorList>
            <person name="Badouin H."/>
            <person name="Gouzy J."/>
            <person name="Grassa C.J."/>
            <person name="Murat F."/>
            <person name="Staton S.E."/>
            <person name="Cottret L."/>
            <person name="Lelandais-Briere C."/>
            <person name="Owens G.L."/>
            <person name="Carrere S."/>
            <person name="Mayjonade B."/>
            <person name="Legrand L."/>
            <person name="Gill N."/>
            <person name="Kane N.C."/>
            <person name="Bowers J.E."/>
            <person name="Hubner S."/>
            <person name="Bellec A."/>
            <person name="Berard A."/>
            <person name="Berges H."/>
            <person name="Blanchet N."/>
            <person name="Boniface M.C."/>
            <person name="Brunel D."/>
            <person name="Catrice O."/>
            <person name="Chaidir N."/>
            <person name="Claudel C."/>
            <person name="Donnadieu C."/>
            <person name="Faraut T."/>
            <person name="Fievet G."/>
            <person name="Helmstetter N."/>
            <person name="King M."/>
            <person name="Knapp S.J."/>
            <person name="Lai Z."/>
            <person name="Le Paslier M.C."/>
            <person name="Lippi Y."/>
            <person name="Lorenzon L."/>
            <person name="Mandel J.R."/>
            <person name="Marage G."/>
            <person name="Marchand G."/>
            <person name="Marquand E."/>
            <person name="Bret-Mestries E."/>
            <person name="Morien E."/>
            <person name="Nambeesan S."/>
            <person name="Nguyen T."/>
            <person name="Pegot-Espagnet P."/>
            <person name="Pouilly N."/>
            <person name="Raftis F."/>
            <person name="Sallet E."/>
            <person name="Schiex T."/>
            <person name="Thomas J."/>
            <person name="Vandecasteele C."/>
            <person name="Vares D."/>
            <person name="Vear F."/>
            <person name="Vautrin S."/>
            <person name="Crespi M."/>
            <person name="Mangin B."/>
            <person name="Burke J.M."/>
            <person name="Salse J."/>
            <person name="Munos S."/>
            <person name="Vincourt P."/>
            <person name="Rieseberg L.H."/>
            <person name="Langlade N.B."/>
        </authorList>
    </citation>
    <scope>NUCLEOTIDE SEQUENCE [LARGE SCALE GENOMIC DNA]</scope>
    <source>
        <strain evidence="2">cv. SF193</strain>
    </source>
</reference>
<organism evidence="1 2">
    <name type="scientific">Helianthus annuus</name>
    <name type="common">Common sunflower</name>
    <dbReference type="NCBI Taxonomy" id="4232"/>
    <lineage>
        <taxon>Eukaryota</taxon>
        <taxon>Viridiplantae</taxon>
        <taxon>Streptophyta</taxon>
        <taxon>Embryophyta</taxon>
        <taxon>Tracheophyta</taxon>
        <taxon>Spermatophyta</taxon>
        <taxon>Magnoliopsida</taxon>
        <taxon>eudicotyledons</taxon>
        <taxon>Gunneridae</taxon>
        <taxon>Pentapetalae</taxon>
        <taxon>asterids</taxon>
        <taxon>campanulids</taxon>
        <taxon>Asterales</taxon>
        <taxon>Asteraceae</taxon>
        <taxon>Asteroideae</taxon>
        <taxon>Heliantheae alliance</taxon>
        <taxon>Heliantheae</taxon>
        <taxon>Helianthus</taxon>
    </lineage>
</organism>
<dbReference type="AlphaFoldDB" id="A0A251V7T0"/>
<sequence>MITHDSCVQYTVDPLESRYSHGTPTQMLISDEISKIFLKLTDIILNWYFI</sequence>